<feature type="region of interest" description="Disordered" evidence="1">
    <location>
        <begin position="454"/>
        <end position="528"/>
    </location>
</feature>
<dbReference type="InterPro" id="IPR006568">
    <property type="entry name" value="PSP_pro-rich"/>
</dbReference>
<feature type="compositionally biased region" description="Acidic residues" evidence="1">
    <location>
        <begin position="501"/>
        <end position="522"/>
    </location>
</feature>
<feature type="compositionally biased region" description="Basic and acidic residues" evidence="1">
    <location>
        <begin position="209"/>
        <end position="224"/>
    </location>
</feature>
<protein>
    <recommendedName>
        <fullName evidence="2">PSP proline-rich domain-containing protein</fullName>
    </recommendedName>
</protein>
<feature type="region of interest" description="Disordered" evidence="1">
    <location>
        <begin position="203"/>
        <end position="248"/>
    </location>
</feature>
<comment type="caution">
    <text evidence="3">The sequence shown here is derived from an EMBL/GenBank/DDBJ whole genome shotgun (WGS) entry which is preliminary data.</text>
</comment>
<organism evidence="3 4">
    <name type="scientific">Ostreobium quekettii</name>
    <dbReference type="NCBI Taxonomy" id="121088"/>
    <lineage>
        <taxon>Eukaryota</taxon>
        <taxon>Viridiplantae</taxon>
        <taxon>Chlorophyta</taxon>
        <taxon>core chlorophytes</taxon>
        <taxon>Ulvophyceae</taxon>
        <taxon>TCBD clade</taxon>
        <taxon>Bryopsidales</taxon>
        <taxon>Ostreobineae</taxon>
        <taxon>Ostreobiaceae</taxon>
        <taxon>Ostreobium</taxon>
    </lineage>
</organism>
<dbReference type="GO" id="GO:0005634">
    <property type="term" value="C:nucleus"/>
    <property type="evidence" value="ECO:0007669"/>
    <property type="project" value="InterPro"/>
</dbReference>
<sequence>MPIMAAPAAENGAGGKSTAAQKRRLRAKRRKTEKRLDMGARAKGEDGRQENGSVDVLHGVEVEYVSAPNDFSFLENNGASSPPPDGKSSPEAKAASPPAADADEHMEEANGKQPAEDPEVQVAGIGATPGLGSTAGLSANPGLGATAGLGANPGLGSIAALAFTAGLGAPAAGMQAEANGDKKSLEDEFGRIFDRFTSAEELMNPGKAAKGEEHKEEVPVKKEVDDGDAAVESDSDAEGDINKMSKKKRKLNSQMTIAELKQLCPKPDVVECWDVTAADPQLLVYLKSLRNSVPVPRHWSQKRKYLQGKRGIEKPAFVLPEYIEATGISDMRAAYKEKEEEKKVKQKQRDRMQPKLGKMDIDYTVLYDAFFKHQKKPKLSGLGELYYEGKEFEPKLKDMKPGLLSAELRQALGMAEGAPPPWLINMQRYGPPPSYPSLKIPGLNAPIPPDASFGYHPGGWGKPPVDEQGNPLYGDVFGQYEDEVDSDREVDKSWRWGTLDSDAEESSEEEEDEEEDEDEDGAAADGRSIDDDAVRAGISSVASGFASSLPSGIETPDMIDLRKATDQRQKHLYTVLEQKAANVGQGALMGSDHIYVMPKERGEKEKWPVGAMGKRTDMKATAAAADVVEVTLDPEELEDQAAIQRLYDQGVQENRLKNKREDFSDMVAHKAAQQKRKMAAKDEGKKESFKF</sequence>
<feature type="compositionally biased region" description="Low complexity" evidence="1">
    <location>
        <begin position="87"/>
        <end position="100"/>
    </location>
</feature>
<dbReference type="InterPro" id="IPR052584">
    <property type="entry name" value="U2_snRNP_Complex_Component"/>
</dbReference>
<feature type="compositionally biased region" description="Basic residues" evidence="1">
    <location>
        <begin position="21"/>
        <end position="33"/>
    </location>
</feature>
<dbReference type="SMART" id="SM00581">
    <property type="entry name" value="PSP"/>
    <property type="match status" value="1"/>
</dbReference>
<evidence type="ECO:0000259" key="2">
    <source>
        <dbReference type="SMART" id="SM00581"/>
    </source>
</evidence>
<feature type="region of interest" description="Disordered" evidence="1">
    <location>
        <begin position="1"/>
        <end position="54"/>
    </location>
</feature>
<dbReference type="Pfam" id="PF04037">
    <property type="entry name" value="DUF382"/>
    <property type="match status" value="1"/>
</dbReference>
<reference evidence="3" key="1">
    <citation type="submission" date="2020-12" db="EMBL/GenBank/DDBJ databases">
        <authorList>
            <person name="Iha C."/>
        </authorList>
    </citation>
    <scope>NUCLEOTIDE SEQUENCE</scope>
</reference>
<dbReference type="Pfam" id="PF04046">
    <property type="entry name" value="PSP"/>
    <property type="match status" value="1"/>
</dbReference>
<accession>A0A8S1IKK1</accession>
<keyword evidence="4" id="KW-1185">Reference proteome</keyword>
<feature type="compositionally biased region" description="Basic and acidic residues" evidence="1">
    <location>
        <begin position="34"/>
        <end position="49"/>
    </location>
</feature>
<gene>
    <name evidence="3" type="ORF">OSTQU699_LOCUS762</name>
</gene>
<dbReference type="EMBL" id="CAJHUC010000339">
    <property type="protein sequence ID" value="CAD7695401.1"/>
    <property type="molecule type" value="Genomic_DNA"/>
</dbReference>
<feature type="region of interest" description="Disordered" evidence="1">
    <location>
        <begin position="71"/>
        <end position="151"/>
    </location>
</feature>
<dbReference type="PANTHER" id="PTHR12785">
    <property type="entry name" value="SPLICING FACTOR 3B"/>
    <property type="match status" value="1"/>
</dbReference>
<dbReference type="OrthoDB" id="10260794at2759"/>
<feature type="compositionally biased region" description="Basic and acidic residues" evidence="1">
    <location>
        <begin position="679"/>
        <end position="691"/>
    </location>
</feature>
<dbReference type="InterPro" id="IPR007180">
    <property type="entry name" value="DUF382"/>
</dbReference>
<name>A0A8S1IKK1_9CHLO</name>
<feature type="domain" description="PSP proline-rich" evidence="2">
    <location>
        <begin position="396"/>
        <end position="449"/>
    </location>
</feature>
<evidence type="ECO:0000256" key="1">
    <source>
        <dbReference type="SAM" id="MobiDB-lite"/>
    </source>
</evidence>
<proteinExistence type="predicted"/>
<evidence type="ECO:0000313" key="4">
    <source>
        <dbReference type="Proteomes" id="UP000708148"/>
    </source>
</evidence>
<evidence type="ECO:0000313" key="3">
    <source>
        <dbReference type="EMBL" id="CAD7695401.1"/>
    </source>
</evidence>
<dbReference type="PANTHER" id="PTHR12785:SF6">
    <property type="entry name" value="SPLICING FACTOR 3B SUBUNIT 2"/>
    <property type="match status" value="1"/>
</dbReference>
<dbReference type="Proteomes" id="UP000708148">
    <property type="component" value="Unassembled WGS sequence"/>
</dbReference>
<feature type="compositionally biased region" description="Acidic residues" evidence="1">
    <location>
        <begin position="225"/>
        <end position="239"/>
    </location>
</feature>
<dbReference type="AlphaFoldDB" id="A0A8S1IKK1"/>
<feature type="region of interest" description="Disordered" evidence="1">
    <location>
        <begin position="669"/>
        <end position="691"/>
    </location>
</feature>